<dbReference type="InterPro" id="IPR038287">
    <property type="entry name" value="Cse2_sf"/>
</dbReference>
<feature type="region of interest" description="Disordered" evidence="1">
    <location>
        <begin position="205"/>
        <end position="224"/>
    </location>
</feature>
<name>A0ABQ4I2R6_9ACTN</name>
<proteinExistence type="predicted"/>
<evidence type="ECO:0000313" key="3">
    <source>
        <dbReference type="Proteomes" id="UP000647017"/>
    </source>
</evidence>
<protein>
    <recommendedName>
        <fullName evidence="4">Type I-E CRISPR-associated protein Cse2/CasB</fullName>
    </recommendedName>
</protein>
<sequence length="224" mass="25094">MTTAVEADPAGPPHKVRYRRRRDLGEHVARTVGRLQARALSTVPQPEAVSALARLRRGIGRTPGFDFTLERYVQVPEHLLGRRPADDTEPTDAEQAAHDAVTLYALHQQSRRERMHADGRGLGHAMADLVRRSAGPDGVRRRFAALGTASTYPESIYHLRSLITMLREHQIPLDYGLLADDLQTLRIPGRRPKIQAIWGREFFRSRPSTDADAPNTDNSEEDPS</sequence>
<accession>A0ABQ4I2R6</accession>
<comment type="caution">
    <text evidence="2">The sequence shown here is derived from an EMBL/GenBank/DDBJ whole genome shotgun (WGS) entry which is preliminary data.</text>
</comment>
<evidence type="ECO:0000313" key="2">
    <source>
        <dbReference type="EMBL" id="GIJ12181.1"/>
    </source>
</evidence>
<dbReference type="RefSeq" id="WP_204013309.1">
    <property type="nucleotide sequence ID" value="NZ_BOOZ01000046.1"/>
</dbReference>
<evidence type="ECO:0008006" key="4">
    <source>
        <dbReference type="Google" id="ProtNLM"/>
    </source>
</evidence>
<reference evidence="2 3" key="1">
    <citation type="submission" date="2021-01" db="EMBL/GenBank/DDBJ databases">
        <title>Whole genome shotgun sequence of Verrucosispora andamanensis NBRC 109075.</title>
        <authorList>
            <person name="Komaki H."/>
            <person name="Tamura T."/>
        </authorList>
    </citation>
    <scope>NUCLEOTIDE SEQUENCE [LARGE SCALE GENOMIC DNA]</scope>
    <source>
        <strain evidence="2 3">NBRC 109075</strain>
    </source>
</reference>
<gene>
    <name evidence="2" type="ORF">Van01_53950</name>
</gene>
<evidence type="ECO:0000256" key="1">
    <source>
        <dbReference type="SAM" id="MobiDB-lite"/>
    </source>
</evidence>
<dbReference type="NCBIfam" id="TIGR02548">
    <property type="entry name" value="casB_cse2"/>
    <property type="match status" value="1"/>
</dbReference>
<dbReference type="EMBL" id="BOOZ01000046">
    <property type="protein sequence ID" value="GIJ12181.1"/>
    <property type="molecule type" value="Genomic_DNA"/>
</dbReference>
<organism evidence="2 3">
    <name type="scientific">Micromonospora andamanensis</name>
    <dbReference type="NCBI Taxonomy" id="1287068"/>
    <lineage>
        <taxon>Bacteria</taxon>
        <taxon>Bacillati</taxon>
        <taxon>Actinomycetota</taxon>
        <taxon>Actinomycetes</taxon>
        <taxon>Micromonosporales</taxon>
        <taxon>Micromonosporaceae</taxon>
        <taxon>Micromonospora</taxon>
    </lineage>
</organism>
<keyword evidence="3" id="KW-1185">Reference proteome</keyword>
<feature type="region of interest" description="Disordered" evidence="1">
    <location>
        <begin position="1"/>
        <end position="22"/>
    </location>
</feature>
<dbReference type="Gene3D" id="1.10.520.40">
    <property type="entry name" value="CRISPR-associated protein Cse2"/>
    <property type="match status" value="1"/>
</dbReference>
<dbReference type="Pfam" id="PF09485">
    <property type="entry name" value="CRISPR_Cse2"/>
    <property type="match status" value="1"/>
</dbReference>
<dbReference type="CDD" id="cd09731">
    <property type="entry name" value="Cse2_I-E"/>
    <property type="match status" value="1"/>
</dbReference>
<dbReference type="InterPro" id="IPR013382">
    <property type="entry name" value="CRISPR-assoc_prot_Cse2"/>
</dbReference>
<dbReference type="Proteomes" id="UP000647017">
    <property type="component" value="Unassembled WGS sequence"/>
</dbReference>